<protein>
    <submittedName>
        <fullName evidence="2">Acyloxyacyl hydrolase</fullName>
    </submittedName>
</protein>
<dbReference type="Proteomes" id="UP001517247">
    <property type="component" value="Unassembled WGS sequence"/>
</dbReference>
<reference evidence="2 3" key="1">
    <citation type="submission" date="2024-12" db="EMBL/GenBank/DDBJ databases">
        <authorList>
            <person name="Hu S."/>
        </authorList>
    </citation>
    <scope>NUCLEOTIDE SEQUENCE [LARGE SCALE GENOMIC DNA]</scope>
    <source>
        <strain evidence="2 3">THG-T11</strain>
    </source>
</reference>
<gene>
    <name evidence="2" type="ORF">E6A44_005245</name>
</gene>
<keyword evidence="2" id="KW-0378">Hydrolase</keyword>
<proteinExistence type="predicted"/>
<accession>A0ABW9J6U9</accession>
<feature type="chain" id="PRO_5047110775" evidence="1">
    <location>
        <begin position="27"/>
        <end position="371"/>
    </location>
</feature>
<dbReference type="RefSeq" id="WP_138722078.1">
    <property type="nucleotide sequence ID" value="NZ_SSHJ02000001.1"/>
</dbReference>
<dbReference type="Gene3D" id="2.40.160.20">
    <property type="match status" value="1"/>
</dbReference>
<name>A0ABW9J6U9_9SPHI</name>
<keyword evidence="3" id="KW-1185">Reference proteome</keyword>
<organism evidence="2 3">
    <name type="scientific">Pedobacter ureilyticus</name>
    <dbReference type="NCBI Taxonomy" id="1393051"/>
    <lineage>
        <taxon>Bacteria</taxon>
        <taxon>Pseudomonadati</taxon>
        <taxon>Bacteroidota</taxon>
        <taxon>Sphingobacteriia</taxon>
        <taxon>Sphingobacteriales</taxon>
        <taxon>Sphingobacteriaceae</taxon>
        <taxon>Pedobacter</taxon>
    </lineage>
</organism>
<evidence type="ECO:0000256" key="1">
    <source>
        <dbReference type="SAM" id="SignalP"/>
    </source>
</evidence>
<evidence type="ECO:0000313" key="2">
    <source>
        <dbReference type="EMBL" id="MFN0254967.1"/>
    </source>
</evidence>
<dbReference type="EMBL" id="SSHJ02000001">
    <property type="protein sequence ID" value="MFN0254967.1"/>
    <property type="molecule type" value="Genomic_DNA"/>
</dbReference>
<keyword evidence="1" id="KW-0732">Signal</keyword>
<evidence type="ECO:0000313" key="3">
    <source>
        <dbReference type="Proteomes" id="UP001517247"/>
    </source>
</evidence>
<sequence length="371" mass="41530">MSNLSKTTHQLVLFLGIMVAAFAVNAQQNSHTLEFNLQKAISSFSANQNKLQGDAYGGELIFHYNVNRQARKWSSDLGIKSIDVIFNYKRMNDITRVADPMKGEFGDSYGLLGGLTFPLVNFNKVELAFTPGFGVLYAGESWYSNENPVVGSKLNFGLKAGLKLNVPINQKTWVAANLDVLHYSNGGTRVPNNGLNVVSVGLSVARAINDDVEVAKTSFEKETYSKHSFDFGINVGRRGVYQSRDGLWRTGLYGGYNYRLKSYLSLGAGVDAVYYHTVYDPNRNLETYQSKASSFDRWRVGAAIGPDLWLGNFAFMAKYGYYIHYNSLLPVKMYWTAGGKYKLNNWLALQSKIYIHQTEADYVGFGMLLTR</sequence>
<dbReference type="InterPro" id="IPR018550">
    <property type="entry name" value="Lipid-A_deacylase-rel"/>
</dbReference>
<dbReference type="GO" id="GO:0016787">
    <property type="term" value="F:hydrolase activity"/>
    <property type="evidence" value="ECO:0007669"/>
    <property type="project" value="UniProtKB-KW"/>
</dbReference>
<comment type="caution">
    <text evidence="2">The sequence shown here is derived from an EMBL/GenBank/DDBJ whole genome shotgun (WGS) entry which is preliminary data.</text>
</comment>
<dbReference type="Pfam" id="PF09411">
    <property type="entry name" value="PagL"/>
    <property type="match status" value="1"/>
</dbReference>
<feature type="signal peptide" evidence="1">
    <location>
        <begin position="1"/>
        <end position="26"/>
    </location>
</feature>